<proteinExistence type="predicted"/>
<gene>
    <name evidence="1" type="ORF">LTR37_007617</name>
</gene>
<dbReference type="EMBL" id="JAUTXU010000054">
    <property type="protein sequence ID" value="KAK3714637.1"/>
    <property type="molecule type" value="Genomic_DNA"/>
</dbReference>
<name>A0ACC3NFK5_9PEZI</name>
<dbReference type="Proteomes" id="UP001281147">
    <property type="component" value="Unassembled WGS sequence"/>
</dbReference>
<comment type="caution">
    <text evidence="1">The sequence shown here is derived from an EMBL/GenBank/DDBJ whole genome shotgun (WGS) entry which is preliminary data.</text>
</comment>
<organism evidence="1 2">
    <name type="scientific">Vermiconidia calcicola</name>
    <dbReference type="NCBI Taxonomy" id="1690605"/>
    <lineage>
        <taxon>Eukaryota</taxon>
        <taxon>Fungi</taxon>
        <taxon>Dikarya</taxon>
        <taxon>Ascomycota</taxon>
        <taxon>Pezizomycotina</taxon>
        <taxon>Dothideomycetes</taxon>
        <taxon>Dothideomycetidae</taxon>
        <taxon>Mycosphaerellales</taxon>
        <taxon>Extremaceae</taxon>
        <taxon>Vermiconidia</taxon>
    </lineage>
</organism>
<evidence type="ECO:0000313" key="2">
    <source>
        <dbReference type="Proteomes" id="UP001281147"/>
    </source>
</evidence>
<reference evidence="1" key="1">
    <citation type="submission" date="2023-07" db="EMBL/GenBank/DDBJ databases">
        <title>Black Yeasts Isolated from many extreme environments.</title>
        <authorList>
            <person name="Coleine C."/>
            <person name="Stajich J.E."/>
            <person name="Selbmann L."/>
        </authorList>
    </citation>
    <scope>NUCLEOTIDE SEQUENCE</scope>
    <source>
        <strain evidence="1">CCFEE 5714</strain>
    </source>
</reference>
<accession>A0ACC3NFK5</accession>
<protein>
    <submittedName>
        <fullName evidence="1">Uncharacterized protein</fullName>
    </submittedName>
</protein>
<keyword evidence="2" id="KW-1185">Reference proteome</keyword>
<sequence>MDTLNELKMPFRPRQFVPQTPSTPNGKSGGAHAAMAREAVFATYELLEGILLAVPTEEVILVANVCTTWRALIESSTSIRNKFVDFERHSKICTDKVKIGRDIVSPSCFMLHKFVWGTVFVRRLGGIELFAVVLQDDTSSSLRVPDEKTTAVGFQRRSKTAWWMEYEDREAGVHHIGQIAEGYDYSRLMPMYFYLMRFYSVEGWWSPAPEASARPRFGPGGMMFHGLPEHKYSSHPLNSNDNTHSIMAIPSTTVALRRASTTDQGNISNLRNKAIEAVFESYELIEHIILALPAEDILLAACVSKTFRHVSERSIAIRKHLYAAVQCTGTLDRLLEWIAQESWLLHSDFHWGILIIRRQRGAEAIAVLSNTGSAGLPVKVKFCNGRDETIKFERNWKVEWRVVYQGTGGVSASSEVGFRGHNNTELLEYLIRFH</sequence>
<evidence type="ECO:0000313" key="1">
    <source>
        <dbReference type="EMBL" id="KAK3714637.1"/>
    </source>
</evidence>